<evidence type="ECO:0000313" key="1">
    <source>
        <dbReference type="Proteomes" id="UP000887576"/>
    </source>
</evidence>
<accession>A0AC34QK61</accession>
<organism evidence="1 2">
    <name type="scientific">Panagrolaimus sp. JU765</name>
    <dbReference type="NCBI Taxonomy" id="591449"/>
    <lineage>
        <taxon>Eukaryota</taxon>
        <taxon>Metazoa</taxon>
        <taxon>Ecdysozoa</taxon>
        <taxon>Nematoda</taxon>
        <taxon>Chromadorea</taxon>
        <taxon>Rhabditida</taxon>
        <taxon>Tylenchina</taxon>
        <taxon>Panagrolaimomorpha</taxon>
        <taxon>Panagrolaimoidea</taxon>
        <taxon>Panagrolaimidae</taxon>
        <taxon>Panagrolaimus</taxon>
    </lineage>
</organism>
<sequence length="257" mass="29076">MICVVSSVPSLIYIELTQDILYEEYVDQMILKIRTFKCSSKIPEKLSLAISIFNFIVDFFVPLVIIIVISIVIFCQSRRTSTSVIYQKKLQSLRLLVALLYFVAYAAHWFAVARVFIGVPTPEESVLFGDFAILFPYTLPAIIWLPLSFLSSVAAAQARFYDVSISSRTIDGNSDPTSTARFAKQKREKRWSASDVLTKLERNGQPGKSDISTVVSENVSNISNTLLVINKEYRSCADQEVLEISENTFREQYLKVP</sequence>
<reference evidence="2" key="1">
    <citation type="submission" date="2022-11" db="UniProtKB">
        <authorList>
            <consortium name="WormBaseParasite"/>
        </authorList>
    </citation>
    <scope>IDENTIFICATION</scope>
</reference>
<dbReference type="WBParaSite" id="JU765_v2.g17036.t1">
    <property type="protein sequence ID" value="JU765_v2.g17036.t1"/>
    <property type="gene ID" value="JU765_v2.g17036"/>
</dbReference>
<dbReference type="Proteomes" id="UP000887576">
    <property type="component" value="Unplaced"/>
</dbReference>
<proteinExistence type="predicted"/>
<name>A0AC34QK61_9BILA</name>
<protein>
    <submittedName>
        <fullName evidence="2">G-protein coupled receptors family 1 profile domain-containing protein</fullName>
    </submittedName>
</protein>
<evidence type="ECO:0000313" key="2">
    <source>
        <dbReference type="WBParaSite" id="JU765_v2.g17036.t1"/>
    </source>
</evidence>